<accession>A0AAU9KHW4</accession>
<evidence type="ECO:0000313" key="1">
    <source>
        <dbReference type="EMBL" id="CAG9332889.1"/>
    </source>
</evidence>
<sequence>MGCATSGNYKSAVKQIPKFISISKPRRKPDKEAFDNYLAYIKKLDSVLNASNRSRKMKTEMSLQSVKIN</sequence>
<comment type="caution">
    <text evidence="1">The sequence shown here is derived from an EMBL/GenBank/DDBJ whole genome shotgun (WGS) entry which is preliminary data.</text>
</comment>
<reference evidence="1" key="1">
    <citation type="submission" date="2021-09" db="EMBL/GenBank/DDBJ databases">
        <authorList>
            <consortium name="AG Swart"/>
            <person name="Singh M."/>
            <person name="Singh A."/>
            <person name="Seah K."/>
            <person name="Emmerich C."/>
        </authorList>
    </citation>
    <scope>NUCLEOTIDE SEQUENCE</scope>
    <source>
        <strain evidence="1">ATCC30299</strain>
    </source>
</reference>
<keyword evidence="2" id="KW-1185">Reference proteome</keyword>
<dbReference type="EMBL" id="CAJZBQ010000055">
    <property type="protein sequence ID" value="CAG9332889.1"/>
    <property type="molecule type" value="Genomic_DNA"/>
</dbReference>
<proteinExistence type="predicted"/>
<evidence type="ECO:0000313" key="2">
    <source>
        <dbReference type="Proteomes" id="UP001162131"/>
    </source>
</evidence>
<dbReference type="AlphaFoldDB" id="A0AAU9KHW4"/>
<dbReference type="Proteomes" id="UP001162131">
    <property type="component" value="Unassembled WGS sequence"/>
</dbReference>
<protein>
    <submittedName>
        <fullName evidence="1">Uncharacterized protein</fullName>
    </submittedName>
</protein>
<organism evidence="1 2">
    <name type="scientific">Blepharisma stoltei</name>
    <dbReference type="NCBI Taxonomy" id="1481888"/>
    <lineage>
        <taxon>Eukaryota</taxon>
        <taxon>Sar</taxon>
        <taxon>Alveolata</taxon>
        <taxon>Ciliophora</taxon>
        <taxon>Postciliodesmatophora</taxon>
        <taxon>Heterotrichea</taxon>
        <taxon>Heterotrichida</taxon>
        <taxon>Blepharismidae</taxon>
        <taxon>Blepharisma</taxon>
    </lineage>
</organism>
<name>A0AAU9KHW4_9CILI</name>
<gene>
    <name evidence="1" type="ORF">BSTOLATCC_MIC57175</name>
</gene>